<dbReference type="PANTHER" id="PTHR22916">
    <property type="entry name" value="GLYCOSYLTRANSFERASE"/>
    <property type="match status" value="1"/>
</dbReference>
<dbReference type="InterPro" id="IPR001173">
    <property type="entry name" value="Glyco_trans_2-like"/>
</dbReference>
<proteinExistence type="predicted"/>
<dbReference type="PANTHER" id="PTHR22916:SF3">
    <property type="entry name" value="UDP-GLCNAC:BETAGAL BETA-1,3-N-ACETYLGLUCOSAMINYLTRANSFERASE-LIKE PROTEIN 1"/>
    <property type="match status" value="1"/>
</dbReference>
<protein>
    <submittedName>
        <fullName evidence="2">Glycosyl transferase family A</fullName>
    </submittedName>
</protein>
<accession>A0ABQ1JRE9</accession>
<evidence type="ECO:0000259" key="1">
    <source>
        <dbReference type="Pfam" id="PF00535"/>
    </source>
</evidence>
<dbReference type="Pfam" id="PF00535">
    <property type="entry name" value="Glycos_transf_2"/>
    <property type="match status" value="1"/>
</dbReference>
<dbReference type="SUPFAM" id="SSF53448">
    <property type="entry name" value="Nucleotide-diphospho-sugar transferases"/>
    <property type="match status" value="1"/>
</dbReference>
<gene>
    <name evidence="2" type="primary">exoU</name>
    <name evidence="2" type="ORF">GCM10010833_33660</name>
</gene>
<keyword evidence="2" id="KW-0808">Transferase</keyword>
<organism evidence="2 3">
    <name type="scientific">Blastomonas aquatica</name>
    <dbReference type="NCBI Taxonomy" id="1510276"/>
    <lineage>
        <taxon>Bacteria</taxon>
        <taxon>Pseudomonadati</taxon>
        <taxon>Pseudomonadota</taxon>
        <taxon>Alphaproteobacteria</taxon>
        <taxon>Sphingomonadales</taxon>
        <taxon>Sphingomonadaceae</taxon>
        <taxon>Blastomonas</taxon>
    </lineage>
</organism>
<dbReference type="GO" id="GO:0016740">
    <property type="term" value="F:transferase activity"/>
    <property type="evidence" value="ECO:0007669"/>
    <property type="project" value="UniProtKB-KW"/>
</dbReference>
<evidence type="ECO:0000313" key="2">
    <source>
        <dbReference type="EMBL" id="GGB75676.1"/>
    </source>
</evidence>
<dbReference type="Proteomes" id="UP000614261">
    <property type="component" value="Unassembled WGS sequence"/>
</dbReference>
<dbReference type="CDD" id="cd00761">
    <property type="entry name" value="Glyco_tranf_GTA_type"/>
    <property type="match status" value="1"/>
</dbReference>
<dbReference type="RefSeq" id="WP_188515617.1">
    <property type="nucleotide sequence ID" value="NZ_BMGD01000008.1"/>
</dbReference>
<dbReference type="InterPro" id="IPR029044">
    <property type="entry name" value="Nucleotide-diphossugar_trans"/>
</dbReference>
<reference evidence="3" key="1">
    <citation type="journal article" date="2019" name="Int. J. Syst. Evol. Microbiol.">
        <title>The Global Catalogue of Microorganisms (GCM) 10K type strain sequencing project: providing services to taxonomists for standard genome sequencing and annotation.</title>
        <authorList>
            <consortium name="The Broad Institute Genomics Platform"/>
            <consortium name="The Broad Institute Genome Sequencing Center for Infectious Disease"/>
            <person name="Wu L."/>
            <person name="Ma J."/>
        </authorList>
    </citation>
    <scope>NUCLEOTIDE SEQUENCE [LARGE SCALE GENOMIC DNA]</scope>
    <source>
        <strain evidence="3">CGMCC 1.12851</strain>
    </source>
</reference>
<dbReference type="Gene3D" id="3.90.550.10">
    <property type="entry name" value="Spore Coat Polysaccharide Biosynthesis Protein SpsA, Chain A"/>
    <property type="match status" value="1"/>
</dbReference>
<dbReference type="EMBL" id="BMGD01000008">
    <property type="protein sequence ID" value="GGB75676.1"/>
    <property type="molecule type" value="Genomic_DNA"/>
</dbReference>
<sequence length="328" mass="36847">MPTERPIAVIIAAFNAQETIAKSVRSALDCPEVGEVVVVDDASSDRTAFMAGVAGAGDSRFKVLVQECNRGPSAARNRAIRESNSPIIAMLDADDLFLPGRFGPLLVTDDWDLIADNIVFFSNYREIVPFQTTKSQGPHPVCTLSFEDFVLANVPKRDVRRGELGFLKPLIRRSFLTRHQLSYPEDCRLGEDFILYTEALSRDGRFKLVLSGGYAGLIRPNSLSAQHQAEDLRALLRQERRLLENLNLTSQQKAALSVHARSTQRRLRYREVLQKRQRKGMLSGGFAALKQPTSILDWWYDYSSPAQPAAFSTPRMLLSPQDFERYAQ</sequence>
<keyword evidence="3" id="KW-1185">Reference proteome</keyword>
<feature type="domain" description="Glycosyltransferase 2-like" evidence="1">
    <location>
        <begin position="9"/>
        <end position="106"/>
    </location>
</feature>
<comment type="caution">
    <text evidence="2">The sequence shown here is derived from an EMBL/GenBank/DDBJ whole genome shotgun (WGS) entry which is preliminary data.</text>
</comment>
<evidence type="ECO:0000313" key="3">
    <source>
        <dbReference type="Proteomes" id="UP000614261"/>
    </source>
</evidence>
<name>A0ABQ1JRE9_9SPHN</name>